<dbReference type="AlphaFoldDB" id="E1IFS0"/>
<evidence type="ECO:0000313" key="2">
    <source>
        <dbReference type="Proteomes" id="UP000054010"/>
    </source>
</evidence>
<name>E1IFS0_9CHLR</name>
<comment type="caution">
    <text evidence="1">The sequence shown here is derived from an EMBL/GenBank/DDBJ whole genome shotgun (WGS) entry which is preliminary data.</text>
</comment>
<sequence>MDSVAASRLADTLSAHHQSLCDQVSARLLAEYPEITKSLRLEENYTPVRRLSSVAVERLNELVRAILIFDLPSLADQELEWAQGVLPRSGVKLEHQMSMVRWFFEEVRKLPIGSMEQAIAHEIERYFLGRIKQIHKLHAL</sequence>
<dbReference type="Proteomes" id="UP000054010">
    <property type="component" value="Unassembled WGS sequence"/>
</dbReference>
<accession>E1IFS0</accession>
<dbReference type="EMBL" id="ADVR01000094">
    <property type="protein sequence ID" value="EFO79961.1"/>
    <property type="molecule type" value="Genomic_DNA"/>
</dbReference>
<dbReference type="STRING" id="765420.OSCT_2171"/>
<dbReference type="OrthoDB" id="157784at2"/>
<evidence type="ECO:0000313" key="1">
    <source>
        <dbReference type="EMBL" id="EFO79961.1"/>
    </source>
</evidence>
<organism evidence="1 2">
    <name type="scientific">Oscillochloris trichoides DG-6</name>
    <dbReference type="NCBI Taxonomy" id="765420"/>
    <lineage>
        <taxon>Bacteria</taxon>
        <taxon>Bacillati</taxon>
        <taxon>Chloroflexota</taxon>
        <taxon>Chloroflexia</taxon>
        <taxon>Chloroflexales</taxon>
        <taxon>Chloroflexineae</taxon>
        <taxon>Oscillochloridaceae</taxon>
        <taxon>Oscillochloris</taxon>
    </lineage>
</organism>
<dbReference type="HOGENOM" id="CLU_1833183_0_0_0"/>
<proteinExistence type="predicted"/>
<protein>
    <submittedName>
        <fullName evidence="1">Uncharacterized protein</fullName>
    </submittedName>
</protein>
<keyword evidence="2" id="KW-1185">Reference proteome</keyword>
<reference evidence="1 2" key="1">
    <citation type="journal article" date="2011" name="J. Bacteriol.">
        <title>Draft genome sequence of the anoxygenic filamentous phototrophic bacterium Oscillochloris trichoides subsp. DG-6.</title>
        <authorList>
            <person name="Kuznetsov B.B."/>
            <person name="Ivanovsky R.N."/>
            <person name="Keppen O.I."/>
            <person name="Sukhacheva M.V."/>
            <person name="Bumazhkin B.K."/>
            <person name="Patutina E.O."/>
            <person name="Beletsky A.V."/>
            <person name="Mardanov A.V."/>
            <person name="Baslerov R.V."/>
            <person name="Panteleeva A.N."/>
            <person name="Kolganova T.V."/>
            <person name="Ravin N.V."/>
            <person name="Skryabin K.G."/>
        </authorList>
    </citation>
    <scope>NUCLEOTIDE SEQUENCE [LARGE SCALE GENOMIC DNA]</scope>
    <source>
        <strain evidence="1 2">DG-6</strain>
    </source>
</reference>
<gene>
    <name evidence="1" type="ORF">OSCT_2171</name>
</gene>